<gene>
    <name evidence="2" type="ORF">VASRM7_593</name>
</gene>
<dbReference type="InterPro" id="IPR029058">
    <property type="entry name" value="AB_hydrolase_fold"/>
</dbReference>
<dbReference type="AlphaFoldDB" id="A0A097CT32"/>
<evidence type="ECO:0000256" key="1">
    <source>
        <dbReference type="SAM" id="MobiDB-lite"/>
    </source>
</evidence>
<sequence>MDHYADDLAAVLTALDLQRATLIGSSAGGGEVARTSARFAAVPGTSPKAPHPHDLPGWPARHSNSTRGTGVTGVG</sequence>
<proteinExistence type="predicted"/>
<organism evidence="2">
    <name type="scientific">Verrucosispora sp. MS100047</name>
    <dbReference type="NCBI Taxonomy" id="1410949"/>
    <lineage>
        <taxon>Bacteria</taxon>
        <taxon>Bacillati</taxon>
        <taxon>Actinomycetota</taxon>
        <taxon>Actinomycetes</taxon>
        <taxon>Micromonosporales</taxon>
        <taxon>Micromonosporaceae</taxon>
        <taxon>Micromonospora</taxon>
    </lineage>
</organism>
<name>A0A097CT32_9ACTN</name>
<accession>A0A097CT32</accession>
<reference evidence="2" key="1">
    <citation type="submission" date="2013-11" db="EMBL/GenBank/DDBJ databases">
        <title>New antitubercular compounds from marine-derived Verrucosispora sp. MS100047.</title>
        <authorList>
            <person name="Huang P."/>
            <person name="Xie F."/>
            <person name="Wang Q."/>
            <person name="Wang J."/>
            <person name="Wang Q."/>
            <person name="Abdel-Mageed W.M."/>
            <person name="Liu M."/>
            <person name="Han J."/>
            <person name="Song F."/>
            <person name="Dai H."/>
            <person name="Liu X."/>
            <person name="Zhang L."/>
        </authorList>
    </citation>
    <scope>NUCLEOTIDE SEQUENCE</scope>
    <source>
        <strain evidence="2">MS100047</strain>
    </source>
</reference>
<evidence type="ECO:0000313" key="2">
    <source>
        <dbReference type="EMBL" id="AIS85835.1"/>
    </source>
</evidence>
<protein>
    <submittedName>
        <fullName evidence="2">Uncharacterized protein</fullName>
    </submittedName>
</protein>
<dbReference type="EMBL" id="KF826696">
    <property type="protein sequence ID" value="AIS85835.1"/>
    <property type="molecule type" value="Genomic_DNA"/>
</dbReference>
<dbReference type="Gene3D" id="3.40.50.1820">
    <property type="entry name" value="alpha/beta hydrolase"/>
    <property type="match status" value="1"/>
</dbReference>
<feature type="region of interest" description="Disordered" evidence="1">
    <location>
        <begin position="42"/>
        <end position="75"/>
    </location>
</feature>
<dbReference type="SUPFAM" id="SSF53474">
    <property type="entry name" value="alpha/beta-Hydrolases"/>
    <property type="match status" value="1"/>
</dbReference>